<dbReference type="EMBL" id="CM029045">
    <property type="protein sequence ID" value="KAG2600355.1"/>
    <property type="molecule type" value="Genomic_DNA"/>
</dbReference>
<dbReference type="InterPro" id="IPR001005">
    <property type="entry name" value="SANT/Myb"/>
</dbReference>
<dbReference type="Proteomes" id="UP000823388">
    <property type="component" value="Chromosome 5K"/>
</dbReference>
<organism evidence="10 11">
    <name type="scientific">Panicum virgatum</name>
    <name type="common">Blackwell switchgrass</name>
    <dbReference type="NCBI Taxonomy" id="38727"/>
    <lineage>
        <taxon>Eukaryota</taxon>
        <taxon>Viridiplantae</taxon>
        <taxon>Streptophyta</taxon>
        <taxon>Embryophyta</taxon>
        <taxon>Tracheophyta</taxon>
        <taxon>Spermatophyta</taxon>
        <taxon>Magnoliopsida</taxon>
        <taxon>Liliopsida</taxon>
        <taxon>Poales</taxon>
        <taxon>Poaceae</taxon>
        <taxon>PACMAD clade</taxon>
        <taxon>Panicoideae</taxon>
        <taxon>Panicodae</taxon>
        <taxon>Paniceae</taxon>
        <taxon>Panicinae</taxon>
        <taxon>Panicum</taxon>
        <taxon>Panicum sect. Hiantes</taxon>
    </lineage>
</organism>
<accession>A0A8T0STF2</accession>
<dbReference type="PROSITE" id="PS50090">
    <property type="entry name" value="MYB_LIKE"/>
    <property type="match status" value="2"/>
</dbReference>
<gene>
    <name evidence="10" type="ORF">PVAP13_5KG467600</name>
</gene>
<dbReference type="GO" id="GO:0003677">
    <property type="term" value="F:DNA binding"/>
    <property type="evidence" value="ECO:0007669"/>
    <property type="project" value="UniProtKB-KW"/>
</dbReference>
<dbReference type="SMART" id="SM00717">
    <property type="entry name" value="SANT"/>
    <property type="match status" value="2"/>
</dbReference>
<keyword evidence="4" id="KW-0238">DNA-binding</keyword>
<feature type="domain" description="HTH myb-type" evidence="9">
    <location>
        <begin position="63"/>
        <end position="117"/>
    </location>
</feature>
<protein>
    <submittedName>
        <fullName evidence="10">Uncharacterized protein</fullName>
    </submittedName>
</protein>
<dbReference type="CDD" id="cd00167">
    <property type="entry name" value="SANT"/>
    <property type="match status" value="2"/>
</dbReference>
<keyword evidence="6" id="KW-0539">Nucleus</keyword>
<dbReference type="PANTHER" id="PTHR48000:SF66">
    <property type="entry name" value="OS01G0722300 PROTEIN"/>
    <property type="match status" value="1"/>
</dbReference>
<dbReference type="InterPro" id="IPR009057">
    <property type="entry name" value="Homeodomain-like_sf"/>
</dbReference>
<evidence type="ECO:0000256" key="6">
    <source>
        <dbReference type="ARBA" id="ARBA00023242"/>
    </source>
</evidence>
<evidence type="ECO:0000256" key="4">
    <source>
        <dbReference type="ARBA" id="ARBA00023125"/>
    </source>
</evidence>
<evidence type="ECO:0000259" key="9">
    <source>
        <dbReference type="PROSITE" id="PS51294"/>
    </source>
</evidence>
<dbReference type="FunFam" id="1.10.10.60:FF:000475">
    <property type="entry name" value="Transcription factor MYB36"/>
    <property type="match status" value="1"/>
</dbReference>
<comment type="subcellular location">
    <subcellularLocation>
        <location evidence="1">Nucleus</location>
    </subcellularLocation>
</comment>
<dbReference type="Gene3D" id="1.10.10.60">
    <property type="entry name" value="Homeodomain-like"/>
    <property type="match status" value="2"/>
</dbReference>
<evidence type="ECO:0000256" key="3">
    <source>
        <dbReference type="ARBA" id="ARBA00023015"/>
    </source>
</evidence>
<comment type="caution">
    <text evidence="10">The sequence shown here is derived from an EMBL/GenBank/DDBJ whole genome shotgun (WGS) entry which is preliminary data.</text>
</comment>
<keyword evidence="5" id="KW-0804">Transcription</keyword>
<keyword evidence="11" id="KW-1185">Reference proteome</keyword>
<feature type="domain" description="Myb-like" evidence="8">
    <location>
        <begin position="9"/>
        <end position="62"/>
    </location>
</feature>
<keyword evidence="2" id="KW-0677">Repeat</keyword>
<evidence type="ECO:0000256" key="7">
    <source>
        <dbReference type="SAM" id="MobiDB-lite"/>
    </source>
</evidence>
<feature type="domain" description="Myb-like" evidence="8">
    <location>
        <begin position="63"/>
        <end position="113"/>
    </location>
</feature>
<dbReference type="SUPFAM" id="SSF46689">
    <property type="entry name" value="Homeodomain-like"/>
    <property type="match status" value="1"/>
</dbReference>
<feature type="region of interest" description="Disordered" evidence="7">
    <location>
        <begin position="210"/>
        <end position="246"/>
    </location>
</feature>
<evidence type="ECO:0000256" key="2">
    <source>
        <dbReference type="ARBA" id="ARBA00022737"/>
    </source>
</evidence>
<dbReference type="AlphaFoldDB" id="A0A8T0STF2"/>
<dbReference type="FunFam" id="1.10.10.60:FF:000015">
    <property type="entry name" value="Transcription factor RAX3"/>
    <property type="match status" value="1"/>
</dbReference>
<feature type="compositionally biased region" description="Pro residues" evidence="7">
    <location>
        <begin position="129"/>
        <end position="139"/>
    </location>
</feature>
<sequence>MGRSPCCDTTKVKRGPWSQEEDAILRSFVQRFGNAGNWIALPHKAGLKRCGKSCRLRWLNYLRPELRHGGFTDQEDDLILSLYGDIGSKWSVIASRLPGRTDNDVKNYWNTKLKKRYLVASTREGSRPPSSPLPPPPPASDNDGATAADSQPQDDDQRPAPTPPALANLDDDASDTGAAAVDDDALLLLLKSEQLYAELVGLIEQQSPWLTTTTTGPLPPSSSSAATPSSSSGTSPTSTGSSSGSCAAVWPTGMDVHDTTLLSESSSSSSSLFDACYGFVSDDAGFGAALLPASSYSFQDLLAASYDEFTSRVVLGSG</sequence>
<evidence type="ECO:0000256" key="5">
    <source>
        <dbReference type="ARBA" id="ARBA00023163"/>
    </source>
</evidence>
<feature type="compositionally biased region" description="Low complexity" evidence="7">
    <location>
        <begin position="210"/>
        <end position="245"/>
    </location>
</feature>
<reference evidence="10" key="1">
    <citation type="submission" date="2020-05" db="EMBL/GenBank/DDBJ databases">
        <title>WGS assembly of Panicum virgatum.</title>
        <authorList>
            <person name="Lovell J.T."/>
            <person name="Jenkins J."/>
            <person name="Shu S."/>
            <person name="Juenger T.E."/>
            <person name="Schmutz J."/>
        </authorList>
    </citation>
    <scope>NUCLEOTIDE SEQUENCE</scope>
    <source>
        <strain evidence="10">AP13</strain>
    </source>
</reference>
<proteinExistence type="predicted"/>
<evidence type="ECO:0000256" key="1">
    <source>
        <dbReference type="ARBA" id="ARBA00004123"/>
    </source>
</evidence>
<feature type="domain" description="HTH myb-type" evidence="9">
    <location>
        <begin position="9"/>
        <end position="62"/>
    </location>
</feature>
<evidence type="ECO:0000313" key="11">
    <source>
        <dbReference type="Proteomes" id="UP000823388"/>
    </source>
</evidence>
<dbReference type="InterPro" id="IPR017930">
    <property type="entry name" value="Myb_dom"/>
</dbReference>
<dbReference type="GO" id="GO:0005634">
    <property type="term" value="C:nucleus"/>
    <property type="evidence" value="ECO:0007669"/>
    <property type="project" value="UniProtKB-SubCell"/>
</dbReference>
<dbReference type="OrthoDB" id="2143914at2759"/>
<dbReference type="PROSITE" id="PS51294">
    <property type="entry name" value="HTH_MYB"/>
    <property type="match status" value="2"/>
</dbReference>
<dbReference type="PANTHER" id="PTHR48000">
    <property type="entry name" value="OS09G0431300 PROTEIN"/>
    <property type="match status" value="1"/>
</dbReference>
<evidence type="ECO:0000313" key="10">
    <source>
        <dbReference type="EMBL" id="KAG2600355.1"/>
    </source>
</evidence>
<evidence type="ECO:0000259" key="8">
    <source>
        <dbReference type="PROSITE" id="PS50090"/>
    </source>
</evidence>
<name>A0A8T0STF2_PANVG</name>
<keyword evidence="3" id="KW-0805">Transcription regulation</keyword>
<feature type="region of interest" description="Disordered" evidence="7">
    <location>
        <begin position="121"/>
        <end position="176"/>
    </location>
</feature>
<dbReference type="Pfam" id="PF00249">
    <property type="entry name" value="Myb_DNA-binding"/>
    <property type="match status" value="2"/>
</dbReference>